<dbReference type="Pfam" id="PF13385">
    <property type="entry name" value="Laminin_G_3"/>
    <property type="match status" value="1"/>
</dbReference>
<dbReference type="SUPFAM" id="SSF49899">
    <property type="entry name" value="Concanavalin A-like lectins/glucanases"/>
    <property type="match status" value="1"/>
</dbReference>
<accession>A0A6P1M4S5</accession>
<organism evidence="2 3">
    <name type="scientific">Tichowtungia aerotolerans</name>
    <dbReference type="NCBI Taxonomy" id="2697043"/>
    <lineage>
        <taxon>Bacteria</taxon>
        <taxon>Pseudomonadati</taxon>
        <taxon>Kiritimatiellota</taxon>
        <taxon>Tichowtungiia</taxon>
        <taxon>Tichowtungiales</taxon>
        <taxon>Tichowtungiaceae</taxon>
        <taxon>Tichowtungia</taxon>
    </lineage>
</organism>
<keyword evidence="3" id="KW-1185">Reference proteome</keyword>
<gene>
    <name evidence="2" type="ORF">GT409_06200</name>
</gene>
<dbReference type="KEGG" id="taer:GT409_06200"/>
<evidence type="ECO:0008006" key="4">
    <source>
        <dbReference type="Google" id="ProtNLM"/>
    </source>
</evidence>
<feature type="signal peptide" evidence="1">
    <location>
        <begin position="1"/>
        <end position="21"/>
    </location>
</feature>
<dbReference type="Proteomes" id="UP000464954">
    <property type="component" value="Chromosome"/>
</dbReference>
<protein>
    <recommendedName>
        <fullName evidence="4">LamG domain-containing protein</fullName>
    </recommendedName>
</protein>
<dbReference type="AlphaFoldDB" id="A0A6P1M4S5"/>
<feature type="chain" id="PRO_5026843665" description="LamG domain-containing protein" evidence="1">
    <location>
        <begin position="22"/>
        <end position="228"/>
    </location>
</feature>
<evidence type="ECO:0000256" key="1">
    <source>
        <dbReference type="SAM" id="SignalP"/>
    </source>
</evidence>
<name>A0A6P1M4S5_9BACT</name>
<dbReference type="Gene3D" id="2.60.120.200">
    <property type="match status" value="1"/>
</dbReference>
<dbReference type="RefSeq" id="WP_160627998.1">
    <property type="nucleotide sequence ID" value="NZ_CP047593.1"/>
</dbReference>
<evidence type="ECO:0000313" key="2">
    <source>
        <dbReference type="EMBL" id="QHI69052.1"/>
    </source>
</evidence>
<sequence>MKRSVFLWLVVLGMTALSGRAANSKLYAQWPLTNSLFMSTGAVSLHPYGGGVKLSDSAAVFEDGAVGLGDITLFGTPMLDVAEGITVTGWIKPKEIEEGFSKTAPYTLIYFYDSKDRGKTQFIFRILDGKLNAFNADPAKNIFSSFAATEDEWSFFAFVLKSDAVDIYMNQYPPQTTAISNSYQYDRIYVGALNTDLARPYRGLIKNLRLYKEALGPKEIKAIYQSEK</sequence>
<dbReference type="EMBL" id="CP047593">
    <property type="protein sequence ID" value="QHI69052.1"/>
    <property type="molecule type" value="Genomic_DNA"/>
</dbReference>
<reference evidence="2 3" key="1">
    <citation type="submission" date="2020-01" db="EMBL/GenBank/DDBJ databases">
        <title>Ponticoccus aerotolerans gen. nov., sp. nov., an anaerobic bacterium and proposal of Ponticoccusceae fam. nov., Ponticoccusles ord. nov. and Ponticoccuse classis nov. in the phylum Kiritimatiellaeota.</title>
        <authorList>
            <person name="Zhou L.Y."/>
            <person name="Du Z.J."/>
        </authorList>
    </citation>
    <scope>NUCLEOTIDE SEQUENCE [LARGE SCALE GENOMIC DNA]</scope>
    <source>
        <strain evidence="2 3">S-5007</strain>
    </source>
</reference>
<dbReference type="InterPro" id="IPR013320">
    <property type="entry name" value="ConA-like_dom_sf"/>
</dbReference>
<proteinExistence type="predicted"/>
<evidence type="ECO:0000313" key="3">
    <source>
        <dbReference type="Proteomes" id="UP000464954"/>
    </source>
</evidence>
<keyword evidence="1" id="KW-0732">Signal</keyword>